<evidence type="ECO:0000313" key="4">
    <source>
        <dbReference type="WBParaSite" id="SSLN_0000683601-mRNA-1"/>
    </source>
</evidence>
<dbReference type="WBParaSite" id="SSLN_0000683601-mRNA-1">
    <property type="protein sequence ID" value="SSLN_0000683601-mRNA-1"/>
    <property type="gene ID" value="SSLN_0000683601"/>
</dbReference>
<dbReference type="PROSITE" id="PS50878">
    <property type="entry name" value="RT_POL"/>
    <property type="match status" value="1"/>
</dbReference>
<sequence length="161" mass="17936">MIIAARKLQEECQEMRNHLNTTFIDFKKAFDMVNRDGLWKVMHKFSYPEWRTHMVRQLHDGMKARVTDNGTVSEAFAVTNGVTQGCVMAPTIFSLMFSAVLCLPTGRPHELTTPTTDNYLIDAPPSVITDTILPPPPPAPTTVMNTTCPTSATSVATFDYL</sequence>
<reference evidence="2 3" key="2">
    <citation type="submission" date="2018-11" db="EMBL/GenBank/DDBJ databases">
        <authorList>
            <consortium name="Pathogen Informatics"/>
        </authorList>
    </citation>
    <scope>NUCLEOTIDE SEQUENCE [LARGE SCALE GENOMIC DNA]</scope>
    <source>
        <strain evidence="2 3">NST_G2</strain>
    </source>
</reference>
<protein>
    <submittedName>
        <fullName evidence="4">Reverse transcriptase domain-containing protein</fullName>
    </submittedName>
</protein>
<dbReference type="PANTHER" id="PTHR47027">
    <property type="entry name" value="REVERSE TRANSCRIPTASE DOMAIN-CONTAINING PROTEIN"/>
    <property type="match status" value="1"/>
</dbReference>
<proteinExistence type="predicted"/>
<dbReference type="Pfam" id="PF00078">
    <property type="entry name" value="RVT_1"/>
    <property type="match status" value="1"/>
</dbReference>
<dbReference type="EMBL" id="UYSU01033780">
    <property type="protein sequence ID" value="VDL93011.1"/>
    <property type="molecule type" value="Genomic_DNA"/>
</dbReference>
<dbReference type="OrthoDB" id="786357at2759"/>
<gene>
    <name evidence="2" type="ORF">SSLN_LOCUS6626</name>
</gene>
<evidence type="ECO:0000313" key="3">
    <source>
        <dbReference type="Proteomes" id="UP000275846"/>
    </source>
</evidence>
<dbReference type="AlphaFoldDB" id="A0A183SQX9"/>
<organism evidence="4">
    <name type="scientific">Schistocephalus solidus</name>
    <name type="common">Tapeworm</name>
    <dbReference type="NCBI Taxonomy" id="70667"/>
    <lineage>
        <taxon>Eukaryota</taxon>
        <taxon>Metazoa</taxon>
        <taxon>Spiralia</taxon>
        <taxon>Lophotrochozoa</taxon>
        <taxon>Platyhelminthes</taxon>
        <taxon>Cestoda</taxon>
        <taxon>Eucestoda</taxon>
        <taxon>Diphyllobothriidea</taxon>
        <taxon>Diphyllobothriidae</taxon>
        <taxon>Schistocephalus</taxon>
    </lineage>
</organism>
<name>A0A183SQX9_SCHSO</name>
<keyword evidence="3" id="KW-1185">Reference proteome</keyword>
<dbReference type="InterPro" id="IPR000477">
    <property type="entry name" value="RT_dom"/>
</dbReference>
<dbReference type="Proteomes" id="UP000275846">
    <property type="component" value="Unassembled WGS sequence"/>
</dbReference>
<reference evidence="4" key="1">
    <citation type="submission" date="2016-06" db="UniProtKB">
        <authorList>
            <consortium name="WormBaseParasite"/>
        </authorList>
    </citation>
    <scope>IDENTIFICATION</scope>
</reference>
<evidence type="ECO:0000259" key="1">
    <source>
        <dbReference type="PROSITE" id="PS50878"/>
    </source>
</evidence>
<feature type="domain" description="Reverse transcriptase" evidence="1">
    <location>
        <begin position="1"/>
        <end position="161"/>
    </location>
</feature>
<accession>A0A183SQX9</accession>
<evidence type="ECO:0000313" key="2">
    <source>
        <dbReference type="EMBL" id="VDL93011.1"/>
    </source>
</evidence>
<dbReference type="PANTHER" id="PTHR47027:SF20">
    <property type="entry name" value="REVERSE TRANSCRIPTASE-LIKE PROTEIN WITH RNA-DIRECTED DNA POLYMERASE DOMAIN"/>
    <property type="match status" value="1"/>
</dbReference>